<reference evidence="2" key="1">
    <citation type="submission" date="2018-05" db="EMBL/GenBank/DDBJ databases">
        <title>Draft genome of Mucuna pruriens seed.</title>
        <authorList>
            <person name="Nnadi N.E."/>
            <person name="Vos R."/>
            <person name="Hasami M.H."/>
            <person name="Devisetty U.K."/>
            <person name="Aguiy J.C."/>
        </authorList>
    </citation>
    <scope>NUCLEOTIDE SEQUENCE [LARGE SCALE GENOMIC DNA]</scope>
    <source>
        <strain evidence="2">JCA_2017</strain>
    </source>
</reference>
<protein>
    <submittedName>
        <fullName evidence="2">Uncharacterized protein</fullName>
    </submittedName>
</protein>
<evidence type="ECO:0000313" key="2">
    <source>
        <dbReference type="EMBL" id="RDX98701.1"/>
    </source>
</evidence>
<keyword evidence="3" id="KW-1185">Reference proteome</keyword>
<feature type="non-terminal residue" evidence="2">
    <location>
        <position position="1"/>
    </location>
</feature>
<organism evidence="2 3">
    <name type="scientific">Mucuna pruriens</name>
    <name type="common">Velvet bean</name>
    <name type="synonym">Dolichos pruriens</name>
    <dbReference type="NCBI Taxonomy" id="157652"/>
    <lineage>
        <taxon>Eukaryota</taxon>
        <taxon>Viridiplantae</taxon>
        <taxon>Streptophyta</taxon>
        <taxon>Embryophyta</taxon>
        <taxon>Tracheophyta</taxon>
        <taxon>Spermatophyta</taxon>
        <taxon>Magnoliopsida</taxon>
        <taxon>eudicotyledons</taxon>
        <taxon>Gunneridae</taxon>
        <taxon>Pentapetalae</taxon>
        <taxon>rosids</taxon>
        <taxon>fabids</taxon>
        <taxon>Fabales</taxon>
        <taxon>Fabaceae</taxon>
        <taxon>Papilionoideae</taxon>
        <taxon>50 kb inversion clade</taxon>
        <taxon>NPAAA clade</taxon>
        <taxon>indigoferoid/millettioid clade</taxon>
        <taxon>Phaseoleae</taxon>
        <taxon>Mucuna</taxon>
    </lineage>
</organism>
<evidence type="ECO:0000313" key="3">
    <source>
        <dbReference type="Proteomes" id="UP000257109"/>
    </source>
</evidence>
<dbReference type="PANTHER" id="PTHR32108:SF9">
    <property type="entry name" value="REVERSE TRANSCRIPTASE RNASE H-LIKE DOMAIN-CONTAINING PROTEIN"/>
    <property type="match status" value="1"/>
</dbReference>
<dbReference type="Proteomes" id="UP000257109">
    <property type="component" value="Unassembled WGS sequence"/>
</dbReference>
<name>A0A371H7F2_MUCPR</name>
<proteinExistence type="predicted"/>
<sequence length="352" mass="39517">MSFHINHKRTLEQLLAQGQHNKKLVEIIRLKPLEPPYPRSYDPKARCDYLGKAVGHSTKRCSSLKQKVQDLLDGGLLSFQDQGPNVQNNPLLTYKGVAINAISHENKDEAEGASKREREEGAAGCTVDSANRVEEEAHSSLLNEAESTSVVYIEENDNTHPKLLIIYYNSASQPRVSFIIQVSSKSIYNNNAVPWRYPTGETTTPLAIKEDPLLEVTNIAGIEGVTRSGRIFALENLQNKDLAHVKKDKAAEVPRRIVTKGEAIEFLKLIYHNEYEILDQLHKTSITLPHAVDKSSYTSHIGATSTINNHATYLVIYVAPRERKHLVSRAEALIPNDMILLRDQNADRLENR</sequence>
<feature type="region of interest" description="Disordered" evidence="1">
    <location>
        <begin position="105"/>
        <end position="130"/>
    </location>
</feature>
<feature type="compositionally biased region" description="Basic and acidic residues" evidence="1">
    <location>
        <begin position="105"/>
        <end position="121"/>
    </location>
</feature>
<comment type="caution">
    <text evidence="2">The sequence shown here is derived from an EMBL/GenBank/DDBJ whole genome shotgun (WGS) entry which is preliminary data.</text>
</comment>
<dbReference type="AlphaFoldDB" id="A0A371H7F2"/>
<dbReference type="PANTHER" id="PTHR32108">
    <property type="entry name" value="DNA-DIRECTED RNA POLYMERASE SUBUNIT ALPHA"/>
    <property type="match status" value="1"/>
</dbReference>
<dbReference type="OrthoDB" id="1743010at2759"/>
<dbReference type="EMBL" id="QJKJ01003396">
    <property type="protein sequence ID" value="RDX98701.1"/>
    <property type="molecule type" value="Genomic_DNA"/>
</dbReference>
<evidence type="ECO:0000256" key="1">
    <source>
        <dbReference type="SAM" id="MobiDB-lite"/>
    </source>
</evidence>
<gene>
    <name evidence="2" type="ORF">CR513_18344</name>
</gene>
<accession>A0A371H7F2</accession>